<dbReference type="EMBL" id="BARU01042752">
    <property type="protein sequence ID" value="GAH88011.1"/>
    <property type="molecule type" value="Genomic_DNA"/>
</dbReference>
<reference evidence="1" key="1">
    <citation type="journal article" date="2014" name="Front. Microbiol.">
        <title>High frequency of phylogenetically diverse reductive dehalogenase-homologous genes in deep subseafloor sedimentary metagenomes.</title>
        <authorList>
            <person name="Kawai M."/>
            <person name="Futagami T."/>
            <person name="Toyoda A."/>
            <person name="Takaki Y."/>
            <person name="Nishi S."/>
            <person name="Hori S."/>
            <person name="Arai W."/>
            <person name="Tsubouchi T."/>
            <person name="Morono Y."/>
            <person name="Uchiyama I."/>
            <person name="Ito T."/>
            <person name="Fujiyama A."/>
            <person name="Inagaki F."/>
            <person name="Takami H."/>
        </authorList>
    </citation>
    <scope>NUCLEOTIDE SEQUENCE</scope>
    <source>
        <strain evidence="1">Expedition CK06-06</strain>
    </source>
</reference>
<protein>
    <submittedName>
        <fullName evidence="1">Uncharacterized protein</fullName>
    </submittedName>
</protein>
<gene>
    <name evidence="1" type="ORF">S03H2_65619</name>
</gene>
<comment type="caution">
    <text evidence="1">The sequence shown here is derived from an EMBL/GenBank/DDBJ whole genome shotgun (WGS) entry which is preliminary data.</text>
</comment>
<evidence type="ECO:0000313" key="1">
    <source>
        <dbReference type="EMBL" id="GAH88011.1"/>
    </source>
</evidence>
<dbReference type="AlphaFoldDB" id="X1J002"/>
<sequence length="84" mass="9619">MEASEFDRILNQILSSFEVGYIDFDNPEFRPYKDRKIGGVVRIDTSEIMIDKNLSETEEDRTWVHRNRARRPPALAGGGIALPP</sequence>
<organism evidence="1">
    <name type="scientific">marine sediment metagenome</name>
    <dbReference type="NCBI Taxonomy" id="412755"/>
    <lineage>
        <taxon>unclassified sequences</taxon>
        <taxon>metagenomes</taxon>
        <taxon>ecological metagenomes</taxon>
    </lineage>
</organism>
<accession>X1J002</accession>
<proteinExistence type="predicted"/>
<name>X1J002_9ZZZZ</name>